<sequence length="85" mass="8964">MVDDTAPSAQRVSITSRRLGGPAVRLVDVKPTRRVVSANWTPPAPGTYVLTATQGSSSRSLRAQVGTGVQFPPFFGRGQCAVLIP</sequence>
<evidence type="ECO:0000313" key="1">
    <source>
        <dbReference type="EMBL" id="ACY22081.1"/>
    </source>
</evidence>
<dbReference type="STRING" id="526226.Gbro_2868"/>
<accession>D0L9R6</accession>
<dbReference type="AlphaFoldDB" id="D0L9R6"/>
<reference evidence="1 2" key="2">
    <citation type="journal article" date="2010" name="Stand. Genomic Sci.">
        <title>Complete genome sequence of Gordonia bronchialis type strain (3410).</title>
        <authorList>
            <person name="Ivanova N."/>
            <person name="Sikorski J."/>
            <person name="Jando M."/>
            <person name="Lapidus A."/>
            <person name="Nolan M."/>
            <person name="Lucas S."/>
            <person name="Del Rio T.G."/>
            <person name="Tice H."/>
            <person name="Copeland A."/>
            <person name="Cheng J.F."/>
            <person name="Chen F."/>
            <person name="Bruce D."/>
            <person name="Goodwin L."/>
            <person name="Pitluck S."/>
            <person name="Mavromatis K."/>
            <person name="Ovchinnikova G."/>
            <person name="Pati A."/>
            <person name="Chen A."/>
            <person name="Palaniappan K."/>
            <person name="Land M."/>
            <person name="Hauser L."/>
            <person name="Chang Y.J."/>
            <person name="Jeffries C.D."/>
            <person name="Chain P."/>
            <person name="Saunders E."/>
            <person name="Han C."/>
            <person name="Detter J.C."/>
            <person name="Brettin T."/>
            <person name="Rohde M."/>
            <person name="Goker M."/>
            <person name="Bristow J."/>
            <person name="Eisen J.A."/>
            <person name="Markowitz V."/>
            <person name="Hugenholtz P."/>
            <person name="Klenk H.P."/>
            <person name="Kyrpides N.C."/>
        </authorList>
    </citation>
    <scope>NUCLEOTIDE SEQUENCE [LARGE SCALE GENOMIC DNA]</scope>
    <source>
        <strain evidence="2">ATCC 25592 / DSM 43247 / BCRC 13721 / JCM 3198 / KCTC 3076 / NBRC 16047 / NCTC 10667</strain>
    </source>
</reference>
<gene>
    <name evidence="1" type="ordered locus">Gbro_2868</name>
</gene>
<dbReference type="KEGG" id="gbr:Gbro_2868"/>
<proteinExistence type="predicted"/>
<dbReference type="HOGENOM" id="CLU_2508047_0_0_11"/>
<organism evidence="1 2">
    <name type="scientific">Gordonia bronchialis (strain ATCC 25592 / DSM 43247 / BCRC 13721 / JCM 3198 / KCTC 3076 / NBRC 16047 / NCTC 10667)</name>
    <name type="common">Rhodococcus bronchialis</name>
    <dbReference type="NCBI Taxonomy" id="526226"/>
    <lineage>
        <taxon>Bacteria</taxon>
        <taxon>Bacillati</taxon>
        <taxon>Actinomycetota</taxon>
        <taxon>Actinomycetes</taxon>
        <taxon>Mycobacteriales</taxon>
        <taxon>Gordoniaceae</taxon>
        <taxon>Gordonia</taxon>
    </lineage>
</organism>
<dbReference type="RefSeq" id="WP_012834597.1">
    <property type="nucleotide sequence ID" value="NC_013441.1"/>
</dbReference>
<dbReference type="EMBL" id="CP001802">
    <property type="protein sequence ID" value="ACY22081.1"/>
    <property type="molecule type" value="Genomic_DNA"/>
</dbReference>
<evidence type="ECO:0000313" key="2">
    <source>
        <dbReference type="Proteomes" id="UP000001219"/>
    </source>
</evidence>
<keyword evidence="2" id="KW-1185">Reference proteome</keyword>
<reference evidence="2" key="1">
    <citation type="submission" date="2009-10" db="EMBL/GenBank/DDBJ databases">
        <title>The complete chromosome of Gordonia bronchialis DSM 43247.</title>
        <authorList>
            <consortium name="US DOE Joint Genome Institute (JGI-PGF)"/>
            <person name="Lucas S."/>
            <person name="Copeland A."/>
            <person name="Lapidus A."/>
            <person name="Glavina del Rio T."/>
            <person name="Dalin E."/>
            <person name="Tice H."/>
            <person name="Bruce D."/>
            <person name="Goodwin L."/>
            <person name="Pitluck S."/>
            <person name="Kyrpides N."/>
            <person name="Mavromatis K."/>
            <person name="Ivanova N."/>
            <person name="Ovchinnikova G."/>
            <person name="Saunders E."/>
            <person name="Brettin T."/>
            <person name="Detter J.C."/>
            <person name="Han C."/>
            <person name="Larimer F."/>
            <person name="Land M."/>
            <person name="Hauser L."/>
            <person name="Markowitz V."/>
            <person name="Cheng J.-F."/>
            <person name="Hugenholtz P."/>
            <person name="Woyke T."/>
            <person name="Wu D."/>
            <person name="Jando M."/>
            <person name="Schneider S."/>
            <person name="Goeker M."/>
            <person name="Klenk H.-P."/>
            <person name="Eisen J.A."/>
        </authorList>
    </citation>
    <scope>NUCLEOTIDE SEQUENCE [LARGE SCALE GENOMIC DNA]</scope>
    <source>
        <strain evidence="2">ATCC 25592 / DSM 43247 / BCRC 13721 / JCM 3198 / KCTC 3076 / NBRC 16047 / NCTC 10667</strain>
    </source>
</reference>
<dbReference type="Proteomes" id="UP000001219">
    <property type="component" value="Chromosome"/>
</dbReference>
<protein>
    <submittedName>
        <fullName evidence="1">Uncharacterized protein</fullName>
    </submittedName>
</protein>
<name>D0L9R6_GORB4</name>